<sequence>MENWTPAHLFLNILPELKEKGVTIMQFEKMFNENAKGLISGVTEKVIS</sequence>
<dbReference type="Proteomes" id="UP001139011">
    <property type="component" value="Unassembled WGS sequence"/>
</dbReference>
<dbReference type="AlphaFoldDB" id="A0A9X1XDA5"/>
<reference evidence="1" key="1">
    <citation type="submission" date="2021-09" db="EMBL/GenBank/DDBJ databases">
        <title>Genome analysis of Fictibacillus sp. KIGAM418 isolated from marine sediment.</title>
        <authorList>
            <person name="Seo M.-J."/>
            <person name="Cho E.-S."/>
            <person name="Hwang C.Y."/>
        </authorList>
    </citation>
    <scope>NUCLEOTIDE SEQUENCE</scope>
    <source>
        <strain evidence="1">KIGAM418</strain>
    </source>
</reference>
<organism evidence="1 2">
    <name type="scientific">Fictibacillus marinisediminis</name>
    <dbReference type="NCBI Taxonomy" id="2878389"/>
    <lineage>
        <taxon>Bacteria</taxon>
        <taxon>Bacillati</taxon>
        <taxon>Bacillota</taxon>
        <taxon>Bacilli</taxon>
        <taxon>Bacillales</taxon>
        <taxon>Fictibacillaceae</taxon>
        <taxon>Fictibacillus</taxon>
    </lineage>
</organism>
<keyword evidence="2" id="KW-1185">Reference proteome</keyword>
<name>A0A9X1XDA5_9BACL</name>
<evidence type="ECO:0000313" key="1">
    <source>
        <dbReference type="EMBL" id="MCK6257303.1"/>
    </source>
</evidence>
<accession>A0A9X1XDA5</accession>
<dbReference type="EMBL" id="JAIWJX010000002">
    <property type="protein sequence ID" value="MCK6257303.1"/>
    <property type="molecule type" value="Genomic_DNA"/>
</dbReference>
<comment type="caution">
    <text evidence="1">The sequence shown here is derived from an EMBL/GenBank/DDBJ whole genome shotgun (WGS) entry which is preliminary data.</text>
</comment>
<gene>
    <name evidence="1" type="ORF">LCY76_11920</name>
</gene>
<dbReference type="RefSeq" id="WP_248252819.1">
    <property type="nucleotide sequence ID" value="NZ_JAIWJX010000002.1"/>
</dbReference>
<protein>
    <submittedName>
        <fullName evidence="1">Uncharacterized protein</fullName>
    </submittedName>
</protein>
<evidence type="ECO:0000313" key="2">
    <source>
        <dbReference type="Proteomes" id="UP001139011"/>
    </source>
</evidence>
<proteinExistence type="predicted"/>
<dbReference type="Gene3D" id="3.20.20.140">
    <property type="entry name" value="Metal-dependent hydrolases"/>
    <property type="match status" value="1"/>
</dbReference>